<evidence type="ECO:0000313" key="7">
    <source>
        <dbReference type="Proteomes" id="UP000754226"/>
    </source>
</evidence>
<feature type="domain" description="IclR-ED" evidence="5">
    <location>
        <begin position="70"/>
        <end position="251"/>
    </location>
</feature>
<comment type="caution">
    <text evidence="6">The sequence shown here is derived from an EMBL/GenBank/DDBJ whole genome shotgun (WGS) entry which is preliminary data.</text>
</comment>
<evidence type="ECO:0000259" key="5">
    <source>
        <dbReference type="PROSITE" id="PS51078"/>
    </source>
</evidence>
<dbReference type="PROSITE" id="PS51078">
    <property type="entry name" value="ICLR_ED"/>
    <property type="match status" value="1"/>
</dbReference>
<dbReference type="InterPro" id="IPR036390">
    <property type="entry name" value="WH_DNA-bd_sf"/>
</dbReference>
<dbReference type="SMART" id="SM00346">
    <property type="entry name" value="HTH_ICLR"/>
    <property type="match status" value="1"/>
</dbReference>
<dbReference type="SUPFAM" id="SSF55781">
    <property type="entry name" value="GAF domain-like"/>
    <property type="match status" value="1"/>
</dbReference>
<dbReference type="InterPro" id="IPR014757">
    <property type="entry name" value="Tscrpt_reg_IclR_C"/>
</dbReference>
<evidence type="ECO:0000313" key="6">
    <source>
        <dbReference type="EMBL" id="MBS5520505.1"/>
    </source>
</evidence>
<dbReference type="GO" id="GO:0003700">
    <property type="term" value="F:DNA-binding transcription factor activity"/>
    <property type="evidence" value="ECO:0007669"/>
    <property type="project" value="TreeGrafter"/>
</dbReference>
<dbReference type="Pfam" id="PF01614">
    <property type="entry name" value="IclR_C"/>
    <property type="match status" value="1"/>
</dbReference>
<dbReference type="PROSITE" id="PS51077">
    <property type="entry name" value="HTH_ICLR"/>
    <property type="match status" value="1"/>
</dbReference>
<evidence type="ECO:0000259" key="4">
    <source>
        <dbReference type="PROSITE" id="PS51077"/>
    </source>
</evidence>
<dbReference type="AlphaFoldDB" id="A0A943I224"/>
<evidence type="ECO:0000256" key="3">
    <source>
        <dbReference type="ARBA" id="ARBA00023163"/>
    </source>
</evidence>
<dbReference type="SUPFAM" id="SSF46785">
    <property type="entry name" value="Winged helix' DNA-binding domain"/>
    <property type="match status" value="1"/>
</dbReference>
<feature type="domain" description="HTH iclR-type" evidence="4">
    <location>
        <begin position="7"/>
        <end position="69"/>
    </location>
</feature>
<dbReference type="InterPro" id="IPR036388">
    <property type="entry name" value="WH-like_DNA-bd_sf"/>
</dbReference>
<name>A0A943I224_9FIRM</name>
<dbReference type="GO" id="GO:0045892">
    <property type="term" value="P:negative regulation of DNA-templated transcription"/>
    <property type="evidence" value="ECO:0007669"/>
    <property type="project" value="TreeGrafter"/>
</dbReference>
<organism evidence="6 7">
    <name type="scientific">Acidaminococcus intestini</name>
    <dbReference type="NCBI Taxonomy" id="187327"/>
    <lineage>
        <taxon>Bacteria</taxon>
        <taxon>Bacillati</taxon>
        <taxon>Bacillota</taxon>
        <taxon>Negativicutes</taxon>
        <taxon>Acidaminococcales</taxon>
        <taxon>Acidaminococcaceae</taxon>
        <taxon>Acidaminococcus</taxon>
    </lineage>
</organism>
<keyword evidence="3" id="KW-0804">Transcription</keyword>
<dbReference type="Proteomes" id="UP000754226">
    <property type="component" value="Unassembled WGS sequence"/>
</dbReference>
<accession>A0A943I224</accession>
<dbReference type="PANTHER" id="PTHR30136:SF24">
    <property type="entry name" value="HTH-TYPE TRANSCRIPTIONAL REPRESSOR ALLR"/>
    <property type="match status" value="1"/>
</dbReference>
<keyword evidence="2" id="KW-0238">DNA-binding</keyword>
<dbReference type="EMBL" id="JAGZCZ010000013">
    <property type="protein sequence ID" value="MBS5520505.1"/>
    <property type="molecule type" value="Genomic_DNA"/>
</dbReference>
<protein>
    <submittedName>
        <fullName evidence="6">IclR family transcriptional regulator</fullName>
    </submittedName>
</protein>
<evidence type="ECO:0000256" key="2">
    <source>
        <dbReference type="ARBA" id="ARBA00023125"/>
    </source>
</evidence>
<dbReference type="GO" id="GO:0003677">
    <property type="term" value="F:DNA binding"/>
    <property type="evidence" value="ECO:0007669"/>
    <property type="project" value="UniProtKB-KW"/>
</dbReference>
<keyword evidence="1" id="KW-0805">Transcription regulation</keyword>
<evidence type="ECO:0000256" key="1">
    <source>
        <dbReference type="ARBA" id="ARBA00023015"/>
    </source>
</evidence>
<sequence>MKDFLPHKPTERVLDVLELLSQNHDGLPLSKISSLLSIPKGTLSPIIHTLNKRNFLSYNSDAGTYSISLQAYLVGETFASQKSAFQYVHEQMSSIVNSIDEICQLGILDQGNVLYISKVDSKEPIRLLSYVGKKLPAYATALGKALISPLTESEVRQLYPMGLHPLTPYTITDFHVLAKELDIIKASNIAHEKEESMAHLECFAVPLFSGTELIASISVSVPIFRLSNDKSETIKQTLLSAKQAIESYFTSQAISKKSFLSQSS</sequence>
<dbReference type="InterPro" id="IPR050707">
    <property type="entry name" value="HTH_MetabolicPath_Reg"/>
</dbReference>
<proteinExistence type="predicted"/>
<gene>
    <name evidence="6" type="ORF">KHX13_09400</name>
</gene>
<reference evidence="6" key="1">
    <citation type="submission" date="2021-02" db="EMBL/GenBank/DDBJ databases">
        <title>Infant gut strain persistence is associated with maternal origin, phylogeny, and functional potential including surface adhesion and iron acquisition.</title>
        <authorList>
            <person name="Lou Y.C."/>
        </authorList>
    </citation>
    <scope>NUCLEOTIDE SEQUENCE</scope>
    <source>
        <strain evidence="6">L3_106_000M1_dasL3_106_000M1_concoct_15</strain>
    </source>
</reference>
<dbReference type="Pfam" id="PF09339">
    <property type="entry name" value="HTH_IclR"/>
    <property type="match status" value="1"/>
</dbReference>
<dbReference type="InterPro" id="IPR005471">
    <property type="entry name" value="Tscrpt_reg_IclR_N"/>
</dbReference>
<dbReference type="PANTHER" id="PTHR30136">
    <property type="entry name" value="HELIX-TURN-HELIX TRANSCRIPTIONAL REGULATOR, ICLR FAMILY"/>
    <property type="match status" value="1"/>
</dbReference>
<dbReference type="Gene3D" id="1.10.10.10">
    <property type="entry name" value="Winged helix-like DNA-binding domain superfamily/Winged helix DNA-binding domain"/>
    <property type="match status" value="1"/>
</dbReference>
<dbReference type="Gene3D" id="3.30.450.40">
    <property type="match status" value="1"/>
</dbReference>
<dbReference type="InterPro" id="IPR029016">
    <property type="entry name" value="GAF-like_dom_sf"/>
</dbReference>